<dbReference type="PANTHER" id="PTHR25466:SF9">
    <property type="entry name" value="FIBRONECTIN TYPE-III DOMAIN-CONTAINING PROTEIN"/>
    <property type="match status" value="1"/>
</dbReference>
<reference evidence="14" key="4">
    <citation type="submission" date="2025-08" db="UniProtKB">
        <authorList>
            <consortium name="Ensembl"/>
        </authorList>
    </citation>
    <scope>IDENTIFICATION</scope>
</reference>
<dbReference type="Ensembl" id="ENSEEET00000007494.2">
    <property type="protein sequence ID" value="ENSEEEP00000007393.2"/>
    <property type="gene ID" value="ENSEEEG00000003879.2"/>
</dbReference>
<reference evidence="14" key="5">
    <citation type="submission" date="2025-09" db="UniProtKB">
        <authorList>
            <consortium name="Ensembl"/>
        </authorList>
    </citation>
    <scope>IDENTIFICATION</scope>
</reference>
<feature type="chain" id="PRO_5044305131" description="Ig-like domain-containing protein" evidence="12">
    <location>
        <begin position="22"/>
        <end position="338"/>
    </location>
</feature>
<dbReference type="SMART" id="SM00409">
    <property type="entry name" value="IG"/>
    <property type="match status" value="2"/>
</dbReference>
<evidence type="ECO:0000256" key="5">
    <source>
        <dbReference type="ARBA" id="ARBA00022989"/>
    </source>
</evidence>
<dbReference type="InterPro" id="IPR013783">
    <property type="entry name" value="Ig-like_fold"/>
</dbReference>
<sequence length="338" mass="38574">MLTVAVHILFLISEKVGDTVSVHCNISFNVETVWVRQRIDRVPEGLLVSGPNEHDGSVYLKNRLDPRFSAVVNHSSQTNNLQIRDISNDDLALYYCIGRIRGKLTFGVGTRLYLSEYKIDVIFVSSSILSGIKSNFYYCCCQLCFILTTQSLYVITALPKQTTLWKIRCMEVRVSVGSTAILPCYSHVDQQLNSNNIHMQWKKGDTIVLDFHDGKMDRDLEYSFRTTVEVESVPKGDFSLSITDTKTTDSGVYKCLDYYRGILSSIILDVYEVTKALGNRIIKEVYVQISSSPPKGMKYILFLSCFLHLYNILLFQIMFLMACFSLDYNPLFSFTDLF</sequence>
<evidence type="ECO:0000256" key="9">
    <source>
        <dbReference type="ARBA" id="ARBA00023180"/>
    </source>
</evidence>
<organism evidence="14 15">
    <name type="scientific">Electrophorus electricus</name>
    <name type="common">Electric eel</name>
    <name type="synonym">Gymnotus electricus</name>
    <dbReference type="NCBI Taxonomy" id="8005"/>
    <lineage>
        <taxon>Eukaryota</taxon>
        <taxon>Metazoa</taxon>
        <taxon>Chordata</taxon>
        <taxon>Craniata</taxon>
        <taxon>Vertebrata</taxon>
        <taxon>Euteleostomi</taxon>
        <taxon>Actinopterygii</taxon>
        <taxon>Neopterygii</taxon>
        <taxon>Teleostei</taxon>
        <taxon>Ostariophysi</taxon>
        <taxon>Gymnotiformes</taxon>
        <taxon>Gymnotoidei</taxon>
        <taxon>Gymnotidae</taxon>
        <taxon>Electrophorus</taxon>
    </lineage>
</organism>
<keyword evidence="7" id="KW-1015">Disulfide bond</keyword>
<evidence type="ECO:0000256" key="7">
    <source>
        <dbReference type="ARBA" id="ARBA00023157"/>
    </source>
</evidence>
<evidence type="ECO:0000259" key="13">
    <source>
        <dbReference type="PROSITE" id="PS50835"/>
    </source>
</evidence>
<dbReference type="GO" id="GO:0009897">
    <property type="term" value="C:external side of plasma membrane"/>
    <property type="evidence" value="ECO:0007669"/>
    <property type="project" value="TreeGrafter"/>
</dbReference>
<keyword evidence="5 11" id="KW-1133">Transmembrane helix</keyword>
<evidence type="ECO:0000256" key="4">
    <source>
        <dbReference type="ARBA" id="ARBA00022729"/>
    </source>
</evidence>
<keyword evidence="9" id="KW-0325">Glycoprotein</keyword>
<dbReference type="GO" id="GO:0071222">
    <property type="term" value="P:cellular response to lipopolysaccharide"/>
    <property type="evidence" value="ECO:0007669"/>
    <property type="project" value="TreeGrafter"/>
</dbReference>
<evidence type="ECO:0000256" key="1">
    <source>
        <dbReference type="ARBA" id="ARBA00004251"/>
    </source>
</evidence>
<dbReference type="AlphaFoldDB" id="A0A4W4E8Z7"/>
<name>A0A4W4E8Z7_ELEEL</name>
<dbReference type="InterPro" id="IPR007110">
    <property type="entry name" value="Ig-like_dom"/>
</dbReference>
<evidence type="ECO:0000256" key="6">
    <source>
        <dbReference type="ARBA" id="ARBA00023136"/>
    </source>
</evidence>
<dbReference type="InterPro" id="IPR013106">
    <property type="entry name" value="Ig_V-set"/>
</dbReference>
<keyword evidence="15" id="KW-1185">Reference proteome</keyword>
<keyword evidence="8" id="KW-0675">Receptor</keyword>
<reference evidence="15" key="2">
    <citation type="journal article" date="2017" name="Sci. Adv.">
        <title>A tail of two voltages: Proteomic comparison of the three electric organs of the electric eel.</title>
        <authorList>
            <person name="Traeger L.L."/>
            <person name="Sabat G."/>
            <person name="Barrett-Wilt G.A."/>
            <person name="Wells G.B."/>
            <person name="Sussman M.R."/>
        </authorList>
    </citation>
    <scope>NUCLEOTIDE SEQUENCE [LARGE SCALE GENOMIC DNA]</scope>
</reference>
<feature type="signal peptide" evidence="12">
    <location>
        <begin position="1"/>
        <end position="21"/>
    </location>
</feature>
<keyword evidence="2" id="KW-1003">Cell membrane</keyword>
<evidence type="ECO:0000256" key="8">
    <source>
        <dbReference type="ARBA" id="ARBA00023170"/>
    </source>
</evidence>
<evidence type="ECO:0000256" key="2">
    <source>
        <dbReference type="ARBA" id="ARBA00022475"/>
    </source>
</evidence>
<keyword evidence="6 11" id="KW-0472">Membrane</keyword>
<dbReference type="GO" id="GO:0007166">
    <property type="term" value="P:cell surface receptor signaling pathway"/>
    <property type="evidence" value="ECO:0007669"/>
    <property type="project" value="TreeGrafter"/>
</dbReference>
<protein>
    <recommendedName>
        <fullName evidence="13">Ig-like domain-containing protein</fullName>
    </recommendedName>
</protein>
<evidence type="ECO:0000256" key="12">
    <source>
        <dbReference type="SAM" id="SignalP"/>
    </source>
</evidence>
<dbReference type="GO" id="GO:0006955">
    <property type="term" value="P:immune response"/>
    <property type="evidence" value="ECO:0007669"/>
    <property type="project" value="TreeGrafter"/>
</dbReference>
<keyword evidence="10" id="KW-0393">Immunoglobulin domain</keyword>
<evidence type="ECO:0000313" key="15">
    <source>
        <dbReference type="Proteomes" id="UP000314983"/>
    </source>
</evidence>
<evidence type="ECO:0000256" key="10">
    <source>
        <dbReference type="ARBA" id="ARBA00023319"/>
    </source>
</evidence>
<dbReference type="Gene3D" id="2.60.40.10">
    <property type="entry name" value="Immunoglobulins"/>
    <property type="match status" value="2"/>
</dbReference>
<reference evidence="14" key="3">
    <citation type="submission" date="2020-05" db="EMBL/GenBank/DDBJ databases">
        <title>Electrophorus electricus (electric eel) genome, fEleEle1, primary haplotype.</title>
        <authorList>
            <person name="Myers G."/>
            <person name="Meyer A."/>
            <person name="Fedrigo O."/>
            <person name="Formenti G."/>
            <person name="Rhie A."/>
            <person name="Tracey A."/>
            <person name="Sims Y."/>
            <person name="Jarvis E.D."/>
        </authorList>
    </citation>
    <scope>NUCLEOTIDE SEQUENCE [LARGE SCALE GENOMIC DNA]</scope>
</reference>
<dbReference type="Proteomes" id="UP000314983">
    <property type="component" value="Chromosome 1"/>
</dbReference>
<feature type="transmembrane region" description="Helical" evidence="11">
    <location>
        <begin position="299"/>
        <end position="322"/>
    </location>
</feature>
<dbReference type="SMART" id="SM00406">
    <property type="entry name" value="IGv"/>
    <property type="match status" value="2"/>
</dbReference>
<dbReference type="InterPro" id="IPR051713">
    <property type="entry name" value="T-cell_Activation_Regulation"/>
</dbReference>
<dbReference type="InterPro" id="IPR036179">
    <property type="entry name" value="Ig-like_dom_sf"/>
</dbReference>
<accession>A0A4W4E8Z7</accession>
<dbReference type="SUPFAM" id="SSF48726">
    <property type="entry name" value="Immunoglobulin"/>
    <property type="match status" value="2"/>
</dbReference>
<dbReference type="InterPro" id="IPR003599">
    <property type="entry name" value="Ig_sub"/>
</dbReference>
<comment type="subcellular location">
    <subcellularLocation>
        <location evidence="1">Cell membrane</location>
        <topology evidence="1">Single-pass type I membrane protein</topology>
    </subcellularLocation>
</comment>
<evidence type="ECO:0000256" key="3">
    <source>
        <dbReference type="ARBA" id="ARBA00022692"/>
    </source>
</evidence>
<dbReference type="GO" id="GO:0031295">
    <property type="term" value="P:T cell costimulation"/>
    <property type="evidence" value="ECO:0007669"/>
    <property type="project" value="TreeGrafter"/>
</dbReference>
<evidence type="ECO:0000256" key="11">
    <source>
        <dbReference type="SAM" id="Phobius"/>
    </source>
</evidence>
<keyword evidence="3 11" id="KW-0812">Transmembrane</keyword>
<dbReference type="GO" id="GO:0042130">
    <property type="term" value="P:negative regulation of T cell proliferation"/>
    <property type="evidence" value="ECO:0007669"/>
    <property type="project" value="TreeGrafter"/>
</dbReference>
<proteinExistence type="predicted"/>
<dbReference type="GO" id="GO:0042102">
    <property type="term" value="P:positive regulation of T cell proliferation"/>
    <property type="evidence" value="ECO:0007669"/>
    <property type="project" value="TreeGrafter"/>
</dbReference>
<keyword evidence="4 12" id="KW-0732">Signal</keyword>
<dbReference type="PANTHER" id="PTHR25466">
    <property type="entry name" value="T-LYMPHOCYTE ACTIVATION ANTIGEN"/>
    <property type="match status" value="1"/>
</dbReference>
<dbReference type="GeneTree" id="ENSGT00940000180362"/>
<evidence type="ECO:0000313" key="14">
    <source>
        <dbReference type="Ensembl" id="ENSEEEP00000007393.2"/>
    </source>
</evidence>
<dbReference type="Pfam" id="PF07686">
    <property type="entry name" value="V-set"/>
    <property type="match status" value="1"/>
</dbReference>
<feature type="domain" description="Ig-like" evidence="13">
    <location>
        <begin position="159"/>
        <end position="255"/>
    </location>
</feature>
<reference evidence="15" key="1">
    <citation type="journal article" date="2014" name="Science">
        <title>Nonhuman genetics. Genomic basis for the convergent evolution of electric organs.</title>
        <authorList>
            <person name="Gallant J.R."/>
            <person name="Traeger L.L."/>
            <person name="Volkening J.D."/>
            <person name="Moffett H."/>
            <person name="Chen P.H."/>
            <person name="Novina C.D."/>
            <person name="Phillips G.N.Jr."/>
            <person name="Anand R."/>
            <person name="Wells G.B."/>
            <person name="Pinch M."/>
            <person name="Guth R."/>
            <person name="Unguez G.A."/>
            <person name="Albert J.S."/>
            <person name="Zakon H.H."/>
            <person name="Samanta M.P."/>
            <person name="Sussman M.R."/>
        </authorList>
    </citation>
    <scope>NUCLEOTIDE SEQUENCE [LARGE SCALE GENOMIC DNA]</scope>
</reference>
<dbReference type="PROSITE" id="PS50835">
    <property type="entry name" value="IG_LIKE"/>
    <property type="match status" value="1"/>
</dbReference>